<evidence type="ECO:0000313" key="1">
    <source>
        <dbReference type="EMBL" id="CAG8857185.1"/>
    </source>
</evidence>
<dbReference type="Proteomes" id="UP000789901">
    <property type="component" value="Unassembled WGS sequence"/>
</dbReference>
<proteinExistence type="predicted"/>
<sequence length="66" mass="7631">MSEFNKVKNIVDKTIGGHPLKPIWNFYNRGKLIDKLGHYEATCQASQMEKYIIDECTKVSKEIKEA</sequence>
<evidence type="ECO:0000313" key="2">
    <source>
        <dbReference type="Proteomes" id="UP000789901"/>
    </source>
</evidence>
<reference evidence="1 2" key="1">
    <citation type="submission" date="2021-06" db="EMBL/GenBank/DDBJ databases">
        <authorList>
            <person name="Kallberg Y."/>
            <person name="Tangrot J."/>
            <person name="Rosling A."/>
        </authorList>
    </citation>
    <scope>NUCLEOTIDE SEQUENCE [LARGE SCALE GENOMIC DNA]</scope>
    <source>
        <strain evidence="1 2">120-4 pot B 10/14</strain>
    </source>
</reference>
<protein>
    <submittedName>
        <fullName evidence="1">30685_t:CDS:1</fullName>
    </submittedName>
</protein>
<dbReference type="EMBL" id="CAJVQB010168052">
    <property type="protein sequence ID" value="CAG8857185.1"/>
    <property type="molecule type" value="Genomic_DNA"/>
</dbReference>
<gene>
    <name evidence="1" type="ORF">GMARGA_LOCUS46006</name>
</gene>
<name>A0ABN7XR35_GIGMA</name>
<organism evidence="1 2">
    <name type="scientific">Gigaspora margarita</name>
    <dbReference type="NCBI Taxonomy" id="4874"/>
    <lineage>
        <taxon>Eukaryota</taxon>
        <taxon>Fungi</taxon>
        <taxon>Fungi incertae sedis</taxon>
        <taxon>Mucoromycota</taxon>
        <taxon>Glomeromycotina</taxon>
        <taxon>Glomeromycetes</taxon>
        <taxon>Diversisporales</taxon>
        <taxon>Gigasporaceae</taxon>
        <taxon>Gigaspora</taxon>
    </lineage>
</organism>
<keyword evidence="2" id="KW-1185">Reference proteome</keyword>
<comment type="caution">
    <text evidence="1">The sequence shown here is derived from an EMBL/GenBank/DDBJ whole genome shotgun (WGS) entry which is preliminary data.</text>
</comment>
<accession>A0ABN7XR35</accession>
<feature type="non-terminal residue" evidence="1">
    <location>
        <position position="66"/>
    </location>
</feature>